<dbReference type="InterPro" id="IPR012318">
    <property type="entry name" value="HTH_CRP"/>
</dbReference>
<protein>
    <submittedName>
        <fullName evidence="6">CRP/FNR family transcriptional regulator, anaerobic regulatory protein</fullName>
    </submittedName>
</protein>
<keyword evidence="2" id="KW-0238">DNA-binding</keyword>
<dbReference type="SMART" id="SM00419">
    <property type="entry name" value="HTH_CRP"/>
    <property type="match status" value="1"/>
</dbReference>
<dbReference type="Pfam" id="PF13545">
    <property type="entry name" value="HTH_Crp_2"/>
    <property type="match status" value="1"/>
</dbReference>
<name>A0ABY1PWR7_9BACT</name>
<comment type="caution">
    <text evidence="6">The sequence shown here is derived from an EMBL/GenBank/DDBJ whole genome shotgun (WGS) entry which is preliminary data.</text>
</comment>
<dbReference type="Gene3D" id="2.60.120.10">
    <property type="entry name" value="Jelly Rolls"/>
    <property type="match status" value="1"/>
</dbReference>
<reference evidence="6 7" key="1">
    <citation type="submission" date="2017-05" db="EMBL/GenBank/DDBJ databases">
        <authorList>
            <person name="Varghese N."/>
            <person name="Submissions S."/>
        </authorList>
    </citation>
    <scope>NUCLEOTIDE SEQUENCE [LARGE SCALE GENOMIC DNA]</scope>
    <source>
        <strain evidence="6 7">DSM 25457</strain>
    </source>
</reference>
<dbReference type="InterPro" id="IPR036390">
    <property type="entry name" value="WH_DNA-bd_sf"/>
</dbReference>
<gene>
    <name evidence="6" type="ORF">SAMN06265222_102300</name>
</gene>
<dbReference type="InterPro" id="IPR000595">
    <property type="entry name" value="cNMP-bd_dom"/>
</dbReference>
<dbReference type="CDD" id="cd00038">
    <property type="entry name" value="CAP_ED"/>
    <property type="match status" value="1"/>
</dbReference>
<evidence type="ECO:0000256" key="3">
    <source>
        <dbReference type="ARBA" id="ARBA00023163"/>
    </source>
</evidence>
<dbReference type="InterPro" id="IPR036388">
    <property type="entry name" value="WH-like_DNA-bd_sf"/>
</dbReference>
<evidence type="ECO:0000256" key="2">
    <source>
        <dbReference type="ARBA" id="ARBA00023125"/>
    </source>
</evidence>
<evidence type="ECO:0000313" key="6">
    <source>
        <dbReference type="EMBL" id="SMP47443.1"/>
    </source>
</evidence>
<dbReference type="PANTHER" id="PTHR24567:SF74">
    <property type="entry name" value="HTH-TYPE TRANSCRIPTIONAL REGULATOR ARCR"/>
    <property type="match status" value="1"/>
</dbReference>
<dbReference type="PROSITE" id="PS50042">
    <property type="entry name" value="CNMP_BINDING_3"/>
    <property type="match status" value="1"/>
</dbReference>
<evidence type="ECO:0000256" key="1">
    <source>
        <dbReference type="ARBA" id="ARBA00023015"/>
    </source>
</evidence>
<accession>A0ABY1PWR7</accession>
<dbReference type="SMART" id="SM00100">
    <property type="entry name" value="cNMP"/>
    <property type="match status" value="1"/>
</dbReference>
<dbReference type="EMBL" id="FXUG01000002">
    <property type="protein sequence ID" value="SMP47443.1"/>
    <property type="molecule type" value="Genomic_DNA"/>
</dbReference>
<dbReference type="InterPro" id="IPR050397">
    <property type="entry name" value="Env_Response_Regulators"/>
</dbReference>
<dbReference type="Proteomes" id="UP001158067">
    <property type="component" value="Unassembled WGS sequence"/>
</dbReference>
<dbReference type="InterPro" id="IPR018490">
    <property type="entry name" value="cNMP-bd_dom_sf"/>
</dbReference>
<evidence type="ECO:0000313" key="7">
    <source>
        <dbReference type="Proteomes" id="UP001158067"/>
    </source>
</evidence>
<feature type="domain" description="Cyclic nucleotide-binding" evidence="4">
    <location>
        <begin position="13"/>
        <end position="133"/>
    </location>
</feature>
<evidence type="ECO:0000259" key="4">
    <source>
        <dbReference type="PROSITE" id="PS50042"/>
    </source>
</evidence>
<organism evidence="6 7">
    <name type="scientific">Neorhodopirellula lusitana</name>
    <dbReference type="NCBI Taxonomy" id="445327"/>
    <lineage>
        <taxon>Bacteria</taxon>
        <taxon>Pseudomonadati</taxon>
        <taxon>Planctomycetota</taxon>
        <taxon>Planctomycetia</taxon>
        <taxon>Pirellulales</taxon>
        <taxon>Pirellulaceae</taxon>
        <taxon>Neorhodopirellula</taxon>
    </lineage>
</organism>
<dbReference type="SUPFAM" id="SSF46785">
    <property type="entry name" value="Winged helix' DNA-binding domain"/>
    <property type="match status" value="1"/>
</dbReference>
<dbReference type="PANTHER" id="PTHR24567">
    <property type="entry name" value="CRP FAMILY TRANSCRIPTIONAL REGULATORY PROTEIN"/>
    <property type="match status" value="1"/>
</dbReference>
<keyword evidence="7" id="KW-1185">Reference proteome</keyword>
<dbReference type="Gene3D" id="1.10.10.10">
    <property type="entry name" value="Winged helix-like DNA-binding domain superfamily/Winged helix DNA-binding domain"/>
    <property type="match status" value="1"/>
</dbReference>
<proteinExistence type="predicted"/>
<dbReference type="PROSITE" id="PS51063">
    <property type="entry name" value="HTH_CRP_2"/>
    <property type="match status" value="1"/>
</dbReference>
<sequence>MSAVAGAIHGCPLLSRLNESNRSILASVALLREYQAGERIFNQGDPCPGMFIVERGLVRVYRGVANGQQHVLHLCGPTESFAEVAVFANSSTPASAEAIRPTRCVLIPLDAFQKALAENHELCLEMLAGMARWTRHFVDLLDDLVLRDSLTRVANFLLGLPVDPAGLLKLPGPKKDIANHLNVTSETFSRTLRRLNEDGAIETNSGRHIRIVNPDRLQQIGER</sequence>
<feature type="domain" description="HTH crp-type" evidence="5">
    <location>
        <begin position="147"/>
        <end position="215"/>
    </location>
</feature>
<evidence type="ECO:0000259" key="5">
    <source>
        <dbReference type="PROSITE" id="PS51063"/>
    </source>
</evidence>
<dbReference type="Pfam" id="PF00027">
    <property type="entry name" value="cNMP_binding"/>
    <property type="match status" value="1"/>
</dbReference>
<dbReference type="SUPFAM" id="SSF51206">
    <property type="entry name" value="cAMP-binding domain-like"/>
    <property type="match status" value="1"/>
</dbReference>
<keyword evidence="1" id="KW-0805">Transcription regulation</keyword>
<dbReference type="InterPro" id="IPR014710">
    <property type="entry name" value="RmlC-like_jellyroll"/>
</dbReference>
<keyword evidence="3" id="KW-0804">Transcription</keyword>